<accession>A0A2Z4IQY8</accession>
<dbReference type="EMBL" id="CP030073">
    <property type="protein sequence ID" value="AWW35571.1"/>
    <property type="molecule type" value="Genomic_DNA"/>
</dbReference>
<dbReference type="InterPro" id="IPR051121">
    <property type="entry name" value="FAH"/>
</dbReference>
<keyword evidence="5" id="KW-1185">Reference proteome</keyword>
<evidence type="ECO:0000259" key="3">
    <source>
        <dbReference type="Pfam" id="PF01557"/>
    </source>
</evidence>
<dbReference type="PANTHER" id="PTHR42796">
    <property type="entry name" value="FUMARYLACETOACETATE HYDROLASE DOMAIN-CONTAINING PROTEIN 2A-RELATED"/>
    <property type="match status" value="1"/>
</dbReference>
<dbReference type="AlphaFoldDB" id="A0A2Z4IQY8"/>
<organism evidence="4 5">
    <name type="scientific">Streptomyces cadmiisoli</name>
    <dbReference type="NCBI Taxonomy" id="2184053"/>
    <lineage>
        <taxon>Bacteria</taxon>
        <taxon>Bacillati</taxon>
        <taxon>Actinomycetota</taxon>
        <taxon>Actinomycetes</taxon>
        <taxon>Kitasatosporales</taxon>
        <taxon>Streptomycetaceae</taxon>
        <taxon>Streptomyces</taxon>
        <taxon>Streptomyces aurantiacus group</taxon>
    </lineage>
</organism>
<dbReference type="Proteomes" id="UP000249616">
    <property type="component" value="Chromosome"/>
</dbReference>
<evidence type="ECO:0000256" key="1">
    <source>
        <dbReference type="ARBA" id="ARBA00010211"/>
    </source>
</evidence>
<comment type="similarity">
    <text evidence="1">Belongs to the FAH family.</text>
</comment>
<dbReference type="KEGG" id="scad:DN051_01910"/>
<dbReference type="Gene3D" id="3.90.850.10">
    <property type="entry name" value="Fumarylacetoacetase-like, C-terminal domain"/>
    <property type="match status" value="1"/>
</dbReference>
<dbReference type="Pfam" id="PF01557">
    <property type="entry name" value="FAA_hydrolase"/>
    <property type="match status" value="1"/>
</dbReference>
<dbReference type="GO" id="GO:0046872">
    <property type="term" value="F:metal ion binding"/>
    <property type="evidence" value="ECO:0007669"/>
    <property type="project" value="UniProtKB-KW"/>
</dbReference>
<dbReference type="RefSeq" id="WP_112437742.1">
    <property type="nucleotide sequence ID" value="NZ_CP030073.1"/>
</dbReference>
<reference evidence="4 5" key="1">
    <citation type="journal article" date="2019" name="Int. J. Syst. Evol. Microbiol.">
        <title>Streptomyces cadmiisoli sp. nov., a novel actinomycete isolated from cadmium-contaminated soil.</title>
        <authorList>
            <person name="Li K."/>
            <person name="Tang X."/>
            <person name="Zhao J."/>
            <person name="Guo Y."/>
            <person name="Tang Y."/>
            <person name="Gao J."/>
        </authorList>
    </citation>
    <scope>NUCLEOTIDE SEQUENCE [LARGE SCALE GENOMIC DNA]</scope>
    <source>
        <strain evidence="4 5">ZFG47</strain>
    </source>
</reference>
<dbReference type="InterPro" id="IPR011234">
    <property type="entry name" value="Fumarylacetoacetase-like_C"/>
</dbReference>
<evidence type="ECO:0000256" key="2">
    <source>
        <dbReference type="ARBA" id="ARBA00022723"/>
    </source>
</evidence>
<protein>
    <submittedName>
        <fullName evidence="4">FAA hydrolase family protein</fullName>
    </submittedName>
</protein>
<dbReference type="InterPro" id="IPR036663">
    <property type="entry name" value="Fumarylacetoacetase_C_sf"/>
</dbReference>
<evidence type="ECO:0000313" key="4">
    <source>
        <dbReference type="EMBL" id="AWW35571.1"/>
    </source>
</evidence>
<sequence length="284" mass="29978">MRLYRTSEGLARAEADELALLDLPHHNVTDLLADGIEQARHARVRGRIAIEDAVLLPPVGVPQTVVIAGANYHDHVVEAGLPIPEAPVFITTSGASVTGPHDTIWLPAEAPLEVDYEGELAVVIGRAGRGISVADAWDHVAGLMVANDVSARDVQLAAMTNGVVTDIEGVRRGKSFPHFKPLGPALVTVEETGTELDLSIRTLVNGETRQESRTNQMIFSVAEIIAHVSATVPLMVGDVVLTGTPGGVALARGGYLRPGDLVTVEIEGLGRLRNLVRAAPAPPL</sequence>
<gene>
    <name evidence="4" type="ORF">DN051_01910</name>
</gene>
<keyword evidence="4" id="KW-0378">Hydrolase</keyword>
<dbReference type="GO" id="GO:0044281">
    <property type="term" value="P:small molecule metabolic process"/>
    <property type="evidence" value="ECO:0007669"/>
    <property type="project" value="UniProtKB-ARBA"/>
</dbReference>
<name>A0A2Z4IQY8_9ACTN</name>
<keyword evidence="2" id="KW-0479">Metal-binding</keyword>
<dbReference type="SUPFAM" id="SSF56529">
    <property type="entry name" value="FAH"/>
    <property type="match status" value="1"/>
</dbReference>
<feature type="domain" description="Fumarylacetoacetase-like C-terminal" evidence="3">
    <location>
        <begin position="65"/>
        <end position="276"/>
    </location>
</feature>
<proteinExistence type="inferred from homology"/>
<evidence type="ECO:0000313" key="5">
    <source>
        <dbReference type="Proteomes" id="UP000249616"/>
    </source>
</evidence>
<dbReference type="PANTHER" id="PTHR42796:SF4">
    <property type="entry name" value="FUMARYLACETOACETATE HYDROLASE DOMAIN-CONTAINING PROTEIN 2A"/>
    <property type="match status" value="1"/>
</dbReference>
<dbReference type="GO" id="GO:0016787">
    <property type="term" value="F:hydrolase activity"/>
    <property type="evidence" value="ECO:0007669"/>
    <property type="project" value="UniProtKB-KW"/>
</dbReference>